<dbReference type="Gene3D" id="3.40.50.2000">
    <property type="entry name" value="Glycogen Phosphorylase B"/>
    <property type="match status" value="2"/>
</dbReference>
<dbReference type="GO" id="GO:0003825">
    <property type="term" value="F:alpha,alpha-trehalose-phosphate synthase (UDP-forming) activity"/>
    <property type="evidence" value="ECO:0007669"/>
    <property type="project" value="TreeGrafter"/>
</dbReference>
<dbReference type="Pfam" id="PF00982">
    <property type="entry name" value="Glyco_transf_20"/>
    <property type="match status" value="1"/>
</dbReference>
<dbReference type="InterPro" id="IPR001830">
    <property type="entry name" value="Glyco_trans_20"/>
</dbReference>
<dbReference type="EMBL" id="OV696702">
    <property type="protein sequence ID" value="CAH1249423.1"/>
    <property type="molecule type" value="Genomic_DNA"/>
</dbReference>
<protein>
    <submittedName>
        <fullName evidence="1">Hypp8604 protein</fullName>
    </submittedName>
</protein>
<dbReference type="GO" id="GO:0005992">
    <property type="term" value="P:trehalose biosynthetic process"/>
    <property type="evidence" value="ECO:0007669"/>
    <property type="project" value="InterPro"/>
</dbReference>
<organism evidence="1 2">
    <name type="scientific">Branchiostoma lanceolatum</name>
    <name type="common">Common lancelet</name>
    <name type="synonym">Amphioxus lanceolatum</name>
    <dbReference type="NCBI Taxonomy" id="7740"/>
    <lineage>
        <taxon>Eukaryota</taxon>
        <taxon>Metazoa</taxon>
        <taxon>Chordata</taxon>
        <taxon>Cephalochordata</taxon>
        <taxon>Leptocardii</taxon>
        <taxon>Amphioxiformes</taxon>
        <taxon>Branchiostomatidae</taxon>
        <taxon>Branchiostoma</taxon>
    </lineage>
</organism>
<dbReference type="PANTHER" id="PTHR10788">
    <property type="entry name" value="TREHALOSE-6-PHOSPHATE SYNTHASE"/>
    <property type="match status" value="1"/>
</dbReference>
<dbReference type="PANTHER" id="PTHR10788:SF106">
    <property type="entry name" value="BCDNA.GH08860"/>
    <property type="match status" value="1"/>
</dbReference>
<reference evidence="1" key="1">
    <citation type="submission" date="2022-01" db="EMBL/GenBank/DDBJ databases">
        <authorList>
            <person name="Braso-Vives M."/>
        </authorList>
    </citation>
    <scope>NUCLEOTIDE SEQUENCE</scope>
</reference>
<name>A0A8J9Z949_BRALA</name>
<dbReference type="OrthoDB" id="755951at2759"/>
<dbReference type="GO" id="GO:0005829">
    <property type="term" value="C:cytosol"/>
    <property type="evidence" value="ECO:0007669"/>
    <property type="project" value="TreeGrafter"/>
</dbReference>
<dbReference type="GO" id="GO:0004805">
    <property type="term" value="F:trehalose-phosphatase activity"/>
    <property type="evidence" value="ECO:0007669"/>
    <property type="project" value="TreeGrafter"/>
</dbReference>
<keyword evidence="2" id="KW-1185">Reference proteome</keyword>
<sequence>MERPVILVCDTLPFRVVRDQKTGHLSRDSRQGDTGGLQVTCGSLVKSGHGACLVGWPGLYMREGEEMPSGDVTDSTTTSPRALPSVPVVPVCELSPDDFAKHFAFAAEMVTPHLHSLSQFSMGSWDDWEPFGLFGRKFGRALLKALDGYPSHQAPVVWVHDGDGLLIQVANFLRNQETSREYTLSYTHHISFPPWEDLQRFPWSNEVMGGFLGYDDVMFNAQVHVDNFLACCREMSLVVKVNEDGGTVYYQGRKVKVRKVAPSCQHDKLMKLAQVAPPLPRGLKEGCKILLGAERVAYTKGLPERVRAFGRMLERYPEHVGRVSYYQVGVPAGTEGVKVSRVHLKVQEEVEKAVLAVNETFGTPLWTPIHYVPRPLPHAPLAGFYRDADVMLVTSLKDALNLVAKEYVSCQVNDPGVVVVSKYAGVSEIMEEALLCDPRDEDGLADIMHQALTMPLWERRARMNKLQSRQEGCTVGAWVRKVLKRLQ</sequence>
<proteinExistence type="predicted"/>
<evidence type="ECO:0000313" key="2">
    <source>
        <dbReference type="Proteomes" id="UP000838412"/>
    </source>
</evidence>
<dbReference type="SUPFAM" id="SSF53756">
    <property type="entry name" value="UDP-Glycosyltransferase/glycogen phosphorylase"/>
    <property type="match status" value="1"/>
</dbReference>
<accession>A0A8J9Z949</accession>
<dbReference type="Proteomes" id="UP000838412">
    <property type="component" value="Chromosome 17"/>
</dbReference>
<evidence type="ECO:0000313" key="1">
    <source>
        <dbReference type="EMBL" id="CAH1249423.1"/>
    </source>
</evidence>
<gene>
    <name evidence="1" type="primary">Hypp8604</name>
    <name evidence="1" type="ORF">BLAG_LOCUS10531</name>
</gene>
<dbReference type="AlphaFoldDB" id="A0A8J9Z949"/>